<keyword evidence="4" id="KW-0378">Hydrolase</keyword>
<reference evidence="9" key="1">
    <citation type="submission" date="2020-10" db="EMBL/GenBank/DDBJ databases">
        <authorList>
            <person name="Gilroy R."/>
        </authorList>
    </citation>
    <scope>NUCLEOTIDE SEQUENCE</scope>
    <source>
        <strain evidence="9">ChiHecec2B26-709</strain>
    </source>
</reference>
<dbReference type="GO" id="GO:0046872">
    <property type="term" value="F:metal ion binding"/>
    <property type="evidence" value="ECO:0007669"/>
    <property type="project" value="UniProtKB-KW"/>
</dbReference>
<dbReference type="Gene3D" id="3.40.50.850">
    <property type="entry name" value="Isochorismatase-like"/>
    <property type="match status" value="1"/>
</dbReference>
<proteinExistence type="inferred from homology"/>
<dbReference type="GO" id="GO:0019363">
    <property type="term" value="P:pyridine nucleotide biosynthetic process"/>
    <property type="evidence" value="ECO:0007669"/>
    <property type="project" value="UniProtKB-KW"/>
</dbReference>
<evidence type="ECO:0000256" key="4">
    <source>
        <dbReference type="ARBA" id="ARBA00022801"/>
    </source>
</evidence>
<dbReference type="InterPro" id="IPR000868">
    <property type="entry name" value="Isochorismatase-like_dom"/>
</dbReference>
<evidence type="ECO:0000256" key="7">
    <source>
        <dbReference type="ARBA" id="ARBA00043224"/>
    </source>
</evidence>
<evidence type="ECO:0000256" key="3">
    <source>
        <dbReference type="ARBA" id="ARBA00022723"/>
    </source>
</evidence>
<evidence type="ECO:0000256" key="1">
    <source>
        <dbReference type="ARBA" id="ARBA00006336"/>
    </source>
</evidence>
<protein>
    <recommendedName>
        <fullName evidence="6">nicotinamidase</fullName>
        <ecNumber evidence="6">3.5.1.19</ecNumber>
    </recommendedName>
    <alternativeName>
        <fullName evidence="7">Nicotinamide deamidase</fullName>
    </alternativeName>
</protein>
<evidence type="ECO:0000256" key="6">
    <source>
        <dbReference type="ARBA" id="ARBA00039017"/>
    </source>
</evidence>
<evidence type="ECO:0000313" key="9">
    <source>
        <dbReference type="EMBL" id="HIT46500.1"/>
    </source>
</evidence>
<keyword evidence="2" id="KW-0662">Pyridine nucleotide biosynthesis</keyword>
<dbReference type="InterPro" id="IPR036380">
    <property type="entry name" value="Isochorismatase-like_sf"/>
</dbReference>
<dbReference type="AlphaFoldDB" id="A0A9D1GLS5"/>
<organism evidence="9 10">
    <name type="scientific">Candidatus Cryptobacteroides merdipullorum</name>
    <dbReference type="NCBI Taxonomy" id="2840771"/>
    <lineage>
        <taxon>Bacteria</taxon>
        <taxon>Pseudomonadati</taxon>
        <taxon>Bacteroidota</taxon>
        <taxon>Bacteroidia</taxon>
        <taxon>Bacteroidales</taxon>
        <taxon>Candidatus Cryptobacteroides</taxon>
    </lineage>
</organism>
<dbReference type="InterPro" id="IPR052347">
    <property type="entry name" value="Isochorismatase_Nicotinamidase"/>
</dbReference>
<comment type="caution">
    <text evidence="9">The sequence shown here is derived from an EMBL/GenBank/DDBJ whole genome shotgun (WGS) entry which is preliminary data.</text>
</comment>
<reference evidence="9" key="2">
    <citation type="journal article" date="2021" name="PeerJ">
        <title>Extensive microbial diversity within the chicken gut microbiome revealed by metagenomics and culture.</title>
        <authorList>
            <person name="Gilroy R."/>
            <person name="Ravi A."/>
            <person name="Getino M."/>
            <person name="Pursley I."/>
            <person name="Horton D.L."/>
            <person name="Alikhan N.F."/>
            <person name="Baker D."/>
            <person name="Gharbi K."/>
            <person name="Hall N."/>
            <person name="Watson M."/>
            <person name="Adriaenssens E.M."/>
            <person name="Foster-Nyarko E."/>
            <person name="Jarju S."/>
            <person name="Secka A."/>
            <person name="Antonio M."/>
            <person name="Oren A."/>
            <person name="Chaudhuri R.R."/>
            <person name="La Ragione R."/>
            <person name="Hildebrand F."/>
            <person name="Pallen M.J."/>
        </authorList>
    </citation>
    <scope>NUCLEOTIDE SEQUENCE</scope>
    <source>
        <strain evidence="9">ChiHecec2B26-709</strain>
    </source>
</reference>
<evidence type="ECO:0000256" key="5">
    <source>
        <dbReference type="ARBA" id="ARBA00037900"/>
    </source>
</evidence>
<dbReference type="PANTHER" id="PTHR11080:SF2">
    <property type="entry name" value="LD05707P"/>
    <property type="match status" value="1"/>
</dbReference>
<name>A0A9D1GLS5_9BACT</name>
<dbReference type="SUPFAM" id="SSF52499">
    <property type="entry name" value="Isochorismatase-like hydrolases"/>
    <property type="match status" value="1"/>
</dbReference>
<accession>A0A9D1GLS5</accession>
<dbReference type="EC" id="3.5.1.19" evidence="6"/>
<dbReference type="Proteomes" id="UP000886881">
    <property type="component" value="Unassembled WGS sequence"/>
</dbReference>
<comment type="similarity">
    <text evidence="1">Belongs to the isochorismatase family.</text>
</comment>
<evidence type="ECO:0000259" key="8">
    <source>
        <dbReference type="Pfam" id="PF00857"/>
    </source>
</evidence>
<evidence type="ECO:0000256" key="2">
    <source>
        <dbReference type="ARBA" id="ARBA00022642"/>
    </source>
</evidence>
<sequence>MAGRKILIAVDLQKDFIDGSLAVPGAAAVIPEIKKIMPGFEFVYFTLDWHPLNHCSFREQGGPWPPHCVHHTAGASLPDSVLDGLDESKLRFVLKGFRPEKEEYGAFSGVDAESQDLFLPGDEVTVCGIAAEYCVRETLINVAALAVKVGFKLSVYLPGTARFGSYDTLLATMKENGVTEYH</sequence>
<dbReference type="PANTHER" id="PTHR11080">
    <property type="entry name" value="PYRAZINAMIDASE/NICOTINAMIDASE"/>
    <property type="match status" value="1"/>
</dbReference>
<feature type="domain" description="Isochorismatase-like" evidence="8">
    <location>
        <begin position="6"/>
        <end position="144"/>
    </location>
</feature>
<evidence type="ECO:0000313" key="10">
    <source>
        <dbReference type="Proteomes" id="UP000886881"/>
    </source>
</evidence>
<gene>
    <name evidence="9" type="ORF">IAC35_01430</name>
</gene>
<keyword evidence="3" id="KW-0479">Metal-binding</keyword>
<dbReference type="Pfam" id="PF00857">
    <property type="entry name" value="Isochorismatase"/>
    <property type="match status" value="1"/>
</dbReference>
<dbReference type="GO" id="GO:0008936">
    <property type="term" value="F:nicotinamidase activity"/>
    <property type="evidence" value="ECO:0007669"/>
    <property type="project" value="UniProtKB-EC"/>
</dbReference>
<dbReference type="EMBL" id="DVLC01000027">
    <property type="protein sequence ID" value="HIT46500.1"/>
    <property type="molecule type" value="Genomic_DNA"/>
</dbReference>
<comment type="pathway">
    <text evidence="5">Cofactor biosynthesis; nicotinate biosynthesis; nicotinate from nicotinamide: step 1/1.</text>
</comment>